<dbReference type="EMBL" id="LSCV01000031">
    <property type="protein sequence ID" value="KXB40227.1"/>
    <property type="molecule type" value="Genomic_DNA"/>
</dbReference>
<name>A0A133YAR0_9FIRM</name>
<evidence type="ECO:0000313" key="1">
    <source>
        <dbReference type="EMBL" id="KXB40227.1"/>
    </source>
</evidence>
<dbReference type="Proteomes" id="UP000070080">
    <property type="component" value="Unassembled WGS sequence"/>
</dbReference>
<comment type="caution">
    <text evidence="1">The sequence shown here is derived from an EMBL/GenBank/DDBJ whole genome shotgun (WGS) entry which is preliminary data.</text>
</comment>
<gene>
    <name evidence="1" type="ORF">HMPREF1872_01039</name>
</gene>
<accession>A0A133YAR0</accession>
<organism evidence="1 2">
    <name type="scientific">Amygdalobacter nucleatus</name>
    <dbReference type="NCBI Taxonomy" id="3029274"/>
    <lineage>
        <taxon>Bacteria</taxon>
        <taxon>Bacillati</taxon>
        <taxon>Bacillota</taxon>
        <taxon>Clostridia</taxon>
        <taxon>Eubacteriales</taxon>
        <taxon>Oscillospiraceae</taxon>
        <taxon>Amygdalobacter</taxon>
    </lineage>
</organism>
<dbReference type="RefSeq" id="WP_315572612.1">
    <property type="nucleotide sequence ID" value="NZ_CP118869.1"/>
</dbReference>
<dbReference type="STRING" id="1497955.HMPREF1872_01039"/>
<evidence type="ECO:0000313" key="2">
    <source>
        <dbReference type="Proteomes" id="UP000070080"/>
    </source>
</evidence>
<dbReference type="AlphaFoldDB" id="A0A133YAR0"/>
<keyword evidence="2" id="KW-1185">Reference proteome</keyword>
<sequence>MLKTVMAWYDKLLNILNTYNLSSKDDLFNMVFSALCEYGLASDTDIAERTIKLYLTDKSVTLADLPLNWKQAVYAYLWHRIGRCAADDWEKYCLNEEKVLFTDDKIDQLRKEYICRADSELNICRILLNLDLAKHGSLPTQLQHINSNEREIIKSDLPLLAKLAGFLR</sequence>
<proteinExistence type="predicted"/>
<reference evidence="2" key="1">
    <citation type="submission" date="2016-01" db="EMBL/GenBank/DDBJ databases">
        <authorList>
            <person name="Mitreva M."/>
            <person name="Pepin K.H."/>
            <person name="Mihindukulasuriya K.A."/>
            <person name="Fulton R."/>
            <person name="Fronick C."/>
            <person name="O'Laughlin M."/>
            <person name="Miner T."/>
            <person name="Herter B."/>
            <person name="Rosa B.A."/>
            <person name="Cordes M."/>
            <person name="Tomlinson C."/>
            <person name="Wollam A."/>
            <person name="Palsikar V.B."/>
            <person name="Mardis E.R."/>
            <person name="Wilson R.K."/>
        </authorList>
    </citation>
    <scope>NUCLEOTIDE SEQUENCE [LARGE SCALE GENOMIC DNA]</scope>
    <source>
        <strain evidence="2">KA00274</strain>
    </source>
</reference>
<protein>
    <submittedName>
        <fullName evidence="1">Uncharacterized protein</fullName>
    </submittedName>
</protein>